<dbReference type="InterPro" id="IPR011006">
    <property type="entry name" value="CheY-like_superfamily"/>
</dbReference>
<dbReference type="Pfam" id="PF00486">
    <property type="entry name" value="Trans_reg_C"/>
    <property type="match status" value="1"/>
</dbReference>
<feature type="domain" description="Response regulatory" evidence="8">
    <location>
        <begin position="3"/>
        <end position="115"/>
    </location>
</feature>
<dbReference type="PANTHER" id="PTHR48111:SF2">
    <property type="entry name" value="RESPONSE REGULATOR SAER"/>
    <property type="match status" value="1"/>
</dbReference>
<feature type="DNA-binding region" description="OmpR/PhoB-type" evidence="7">
    <location>
        <begin position="138"/>
        <end position="237"/>
    </location>
</feature>
<dbReference type="GO" id="GO:0032993">
    <property type="term" value="C:protein-DNA complex"/>
    <property type="evidence" value="ECO:0007669"/>
    <property type="project" value="TreeGrafter"/>
</dbReference>
<dbReference type="EMBL" id="FUXA01000017">
    <property type="protein sequence ID" value="SJZ99893.1"/>
    <property type="molecule type" value="Genomic_DNA"/>
</dbReference>
<evidence type="ECO:0000259" key="9">
    <source>
        <dbReference type="PROSITE" id="PS51755"/>
    </source>
</evidence>
<dbReference type="GO" id="GO:0000156">
    <property type="term" value="F:phosphorelay response regulator activity"/>
    <property type="evidence" value="ECO:0007669"/>
    <property type="project" value="TreeGrafter"/>
</dbReference>
<dbReference type="InterPro" id="IPR036388">
    <property type="entry name" value="WH-like_DNA-bd_sf"/>
</dbReference>
<dbReference type="GO" id="GO:0006355">
    <property type="term" value="P:regulation of DNA-templated transcription"/>
    <property type="evidence" value="ECO:0007669"/>
    <property type="project" value="InterPro"/>
</dbReference>
<name>A0A1T4Q820_9FIRM</name>
<feature type="modified residue" description="4-aspartylphosphate" evidence="6">
    <location>
        <position position="51"/>
    </location>
</feature>
<feature type="domain" description="OmpR/PhoB-type" evidence="9">
    <location>
        <begin position="138"/>
        <end position="237"/>
    </location>
</feature>
<evidence type="ECO:0000256" key="4">
    <source>
        <dbReference type="ARBA" id="ARBA00023163"/>
    </source>
</evidence>
<dbReference type="PANTHER" id="PTHR48111">
    <property type="entry name" value="REGULATOR OF RPOS"/>
    <property type="match status" value="1"/>
</dbReference>
<dbReference type="SMART" id="SM00862">
    <property type="entry name" value="Trans_reg_C"/>
    <property type="match status" value="1"/>
</dbReference>
<dbReference type="GO" id="GO:0005829">
    <property type="term" value="C:cytosol"/>
    <property type="evidence" value="ECO:0007669"/>
    <property type="project" value="TreeGrafter"/>
</dbReference>
<evidence type="ECO:0000313" key="11">
    <source>
        <dbReference type="Proteomes" id="UP000189857"/>
    </source>
</evidence>
<evidence type="ECO:0000256" key="2">
    <source>
        <dbReference type="ARBA" id="ARBA00023015"/>
    </source>
</evidence>
<reference evidence="10 11" key="1">
    <citation type="submission" date="2017-02" db="EMBL/GenBank/DDBJ databases">
        <authorList>
            <person name="Peterson S.W."/>
        </authorList>
    </citation>
    <scope>NUCLEOTIDE SEQUENCE [LARGE SCALE GENOMIC DNA]</scope>
    <source>
        <strain evidence="10 11">ATCC 17233</strain>
    </source>
</reference>
<dbReference type="Gene3D" id="3.40.50.2300">
    <property type="match status" value="1"/>
</dbReference>
<dbReference type="RefSeq" id="WP_078788089.1">
    <property type="nucleotide sequence ID" value="NZ_FMTO01000017.1"/>
</dbReference>
<gene>
    <name evidence="10" type="ORF">SAMN02745110_02298</name>
</gene>
<dbReference type="Gene3D" id="1.10.10.10">
    <property type="entry name" value="Winged helix-like DNA-binding domain superfamily/Winged helix DNA-binding domain"/>
    <property type="match status" value="1"/>
</dbReference>
<evidence type="ECO:0000256" key="7">
    <source>
        <dbReference type="PROSITE-ProRule" id="PRU01091"/>
    </source>
</evidence>
<evidence type="ECO:0000256" key="3">
    <source>
        <dbReference type="ARBA" id="ARBA00023125"/>
    </source>
</evidence>
<dbReference type="SMART" id="SM00448">
    <property type="entry name" value="REC"/>
    <property type="match status" value="1"/>
</dbReference>
<organism evidence="10 11">
    <name type="scientific">Eubacterium ruminantium</name>
    <dbReference type="NCBI Taxonomy" id="42322"/>
    <lineage>
        <taxon>Bacteria</taxon>
        <taxon>Bacillati</taxon>
        <taxon>Bacillota</taxon>
        <taxon>Clostridia</taxon>
        <taxon>Eubacteriales</taxon>
        <taxon>Eubacteriaceae</taxon>
        <taxon>Eubacterium</taxon>
    </lineage>
</organism>
<evidence type="ECO:0000256" key="6">
    <source>
        <dbReference type="PROSITE-ProRule" id="PRU00169"/>
    </source>
</evidence>
<dbReference type="InterPro" id="IPR001789">
    <property type="entry name" value="Sig_transdc_resp-reg_receiver"/>
</dbReference>
<dbReference type="GO" id="GO:0000976">
    <property type="term" value="F:transcription cis-regulatory region binding"/>
    <property type="evidence" value="ECO:0007669"/>
    <property type="project" value="TreeGrafter"/>
</dbReference>
<evidence type="ECO:0000313" key="10">
    <source>
        <dbReference type="EMBL" id="SJZ99893.1"/>
    </source>
</evidence>
<evidence type="ECO:0000256" key="1">
    <source>
        <dbReference type="ARBA" id="ARBA00018672"/>
    </source>
</evidence>
<proteinExistence type="predicted"/>
<keyword evidence="6" id="KW-0597">Phosphoprotein</keyword>
<dbReference type="Proteomes" id="UP000189857">
    <property type="component" value="Unassembled WGS sequence"/>
</dbReference>
<dbReference type="InterPro" id="IPR039420">
    <property type="entry name" value="WalR-like"/>
</dbReference>
<dbReference type="AlphaFoldDB" id="A0A1T4Q820"/>
<dbReference type="Gene3D" id="6.10.250.690">
    <property type="match status" value="1"/>
</dbReference>
<dbReference type="Pfam" id="PF00072">
    <property type="entry name" value="Response_reg"/>
    <property type="match status" value="1"/>
</dbReference>
<keyword evidence="4" id="KW-0804">Transcription</keyword>
<comment type="function">
    <text evidence="5">May play the central regulatory role in sporulation. It may be an element of the effector pathway responsible for the activation of sporulation genes in response to nutritional stress. Spo0A may act in concert with spo0H (a sigma factor) to control the expression of some genes that are critical to the sporulation process.</text>
</comment>
<dbReference type="SUPFAM" id="SSF52172">
    <property type="entry name" value="CheY-like"/>
    <property type="match status" value="1"/>
</dbReference>
<dbReference type="OrthoDB" id="1655504at2"/>
<accession>A0A1T4Q820</accession>
<dbReference type="PROSITE" id="PS51755">
    <property type="entry name" value="OMPR_PHOB"/>
    <property type="match status" value="1"/>
</dbReference>
<dbReference type="CDD" id="cd00383">
    <property type="entry name" value="trans_reg_C"/>
    <property type="match status" value="1"/>
</dbReference>
<dbReference type="InterPro" id="IPR016032">
    <property type="entry name" value="Sig_transdc_resp-reg_C-effctor"/>
</dbReference>
<keyword evidence="2" id="KW-0805">Transcription regulation</keyword>
<sequence length="240" mass="26940">MKTILIIEDDNDINKMLTKLLMMKGYAAKSAYSGTEGLLLHGDDIDLILLDLMLPGKNGDEIISDLKAKKEVPIIVMSAITDVGSKVNLFELGADDYITKPFENEELLARISVRLKRAEAVAGNKGDDGSSGDALAGEHILEYGNIKLDSDNFMAECNGTVMDLSKHEFLLLELFLKNQKRICTKSMIYDQVWDYENSADDNTLNVHISKLRKKLKDAEPDFDYIETVWGIGYRLRKNTK</sequence>
<evidence type="ECO:0000256" key="5">
    <source>
        <dbReference type="ARBA" id="ARBA00024867"/>
    </source>
</evidence>
<dbReference type="InterPro" id="IPR001867">
    <property type="entry name" value="OmpR/PhoB-type_DNA-bd"/>
</dbReference>
<protein>
    <recommendedName>
        <fullName evidence="1">Stage 0 sporulation protein A homolog</fullName>
    </recommendedName>
</protein>
<keyword evidence="3 7" id="KW-0238">DNA-binding</keyword>
<evidence type="ECO:0000259" key="8">
    <source>
        <dbReference type="PROSITE" id="PS50110"/>
    </source>
</evidence>
<keyword evidence="11" id="KW-1185">Reference proteome</keyword>
<dbReference type="SUPFAM" id="SSF46894">
    <property type="entry name" value="C-terminal effector domain of the bipartite response regulators"/>
    <property type="match status" value="1"/>
</dbReference>
<dbReference type="PROSITE" id="PS50110">
    <property type="entry name" value="RESPONSE_REGULATORY"/>
    <property type="match status" value="1"/>
</dbReference>